<organism evidence="2 3">
    <name type="scientific">Trametes coccinea (strain BRFM310)</name>
    <name type="common">Pycnoporus coccineus</name>
    <dbReference type="NCBI Taxonomy" id="1353009"/>
    <lineage>
        <taxon>Eukaryota</taxon>
        <taxon>Fungi</taxon>
        <taxon>Dikarya</taxon>
        <taxon>Basidiomycota</taxon>
        <taxon>Agaricomycotina</taxon>
        <taxon>Agaricomycetes</taxon>
        <taxon>Polyporales</taxon>
        <taxon>Polyporaceae</taxon>
        <taxon>Trametes</taxon>
    </lineage>
</organism>
<dbReference type="InterPro" id="IPR001810">
    <property type="entry name" value="F-box_dom"/>
</dbReference>
<dbReference type="EMBL" id="KZ084130">
    <property type="protein sequence ID" value="OSC99210.1"/>
    <property type="molecule type" value="Genomic_DNA"/>
</dbReference>
<name>A0A1Y2IG18_TRAC3</name>
<evidence type="ECO:0000259" key="1">
    <source>
        <dbReference type="Pfam" id="PF12937"/>
    </source>
</evidence>
<dbReference type="InterPro" id="IPR036047">
    <property type="entry name" value="F-box-like_dom_sf"/>
</dbReference>
<proteinExistence type="predicted"/>
<evidence type="ECO:0000313" key="3">
    <source>
        <dbReference type="Proteomes" id="UP000193067"/>
    </source>
</evidence>
<keyword evidence="3" id="KW-1185">Reference proteome</keyword>
<dbReference type="Pfam" id="PF12937">
    <property type="entry name" value="F-box-like"/>
    <property type="match status" value="1"/>
</dbReference>
<dbReference type="AlphaFoldDB" id="A0A1Y2IG18"/>
<dbReference type="STRING" id="1353009.A0A1Y2IG18"/>
<sequence length="363" mass="40935">MALALPSPSRLPYDVVCMVIDYLWDQRADLASCSLVCRDWLQPCRSHLFRSLRVHSTHADGDFSAFTEFLASPGGQCIRKHVRQLTLQGGPVWLDSQARPRIPLRLLAELINNHLPSLQGLEFRRVRFESDHMDLTSMGTWPRRTIGKLVFHCDSDQLDHFVNILNLLGIFTDISHLEFRAGPLVWRLVPDGVLKNLCWPGPIKVRSFALIGFPKRWTPVALQAIEQSGSLDGTLDTLTVGFQGYADEVEAILPFVHAAAPCIRRLRFNPIPPGLDVTVDVEQLLELFTLPIDTLTNLRSLVLVMYSHDNPTDVAQVVSIIQFRAYILLLQRCVASGLARSWMCGKWITTSRLSWTGMTWIAS</sequence>
<protein>
    <recommendedName>
        <fullName evidence="1">F-box domain-containing protein</fullName>
    </recommendedName>
</protein>
<gene>
    <name evidence="2" type="ORF">PYCCODRAFT_878073</name>
</gene>
<dbReference type="CDD" id="cd09917">
    <property type="entry name" value="F-box_SF"/>
    <property type="match status" value="1"/>
</dbReference>
<reference evidence="2 3" key="1">
    <citation type="journal article" date="2015" name="Biotechnol. Biofuels">
        <title>Enhanced degradation of softwood versus hardwood by the white-rot fungus Pycnoporus coccineus.</title>
        <authorList>
            <person name="Couturier M."/>
            <person name="Navarro D."/>
            <person name="Chevret D."/>
            <person name="Henrissat B."/>
            <person name="Piumi F."/>
            <person name="Ruiz-Duenas F.J."/>
            <person name="Martinez A.T."/>
            <person name="Grigoriev I.V."/>
            <person name="Riley R."/>
            <person name="Lipzen A."/>
            <person name="Berrin J.G."/>
            <person name="Master E.R."/>
            <person name="Rosso M.N."/>
        </authorList>
    </citation>
    <scope>NUCLEOTIDE SEQUENCE [LARGE SCALE GENOMIC DNA]</scope>
    <source>
        <strain evidence="2 3">BRFM310</strain>
    </source>
</reference>
<dbReference type="Proteomes" id="UP000193067">
    <property type="component" value="Unassembled WGS sequence"/>
</dbReference>
<dbReference type="OrthoDB" id="2729743at2759"/>
<accession>A0A1Y2IG18</accession>
<dbReference type="SUPFAM" id="SSF81383">
    <property type="entry name" value="F-box domain"/>
    <property type="match status" value="1"/>
</dbReference>
<feature type="domain" description="F-box" evidence="1">
    <location>
        <begin position="9"/>
        <end position="52"/>
    </location>
</feature>
<evidence type="ECO:0000313" key="2">
    <source>
        <dbReference type="EMBL" id="OSC99210.1"/>
    </source>
</evidence>